<feature type="DNA-binding region" description="H-T-H motif" evidence="2">
    <location>
        <begin position="29"/>
        <end position="48"/>
    </location>
</feature>
<dbReference type="OrthoDB" id="6430772at2"/>
<proteinExistence type="predicted"/>
<comment type="caution">
    <text evidence="4">The sequence shown here is derived from an EMBL/GenBank/DDBJ whole genome shotgun (WGS) entry which is preliminary data.</text>
</comment>
<dbReference type="PANTHER" id="PTHR43479">
    <property type="entry name" value="ACREF/ENVCD OPERON REPRESSOR-RELATED"/>
    <property type="match status" value="1"/>
</dbReference>
<keyword evidence="5" id="KW-1185">Reference proteome</keyword>
<protein>
    <submittedName>
        <fullName evidence="4">TetR/AcrR family transcriptional regulator</fullName>
    </submittedName>
</protein>
<accession>A0A2S7SUG8</accession>
<sequence>MRVRNEEKVQLVKQKAMEMVVSDGFEGFSVNKLARACGISVATLYIYYKDKDDLITEIALEEAKRMGEITLGDFDPELSFAEGLRKQWENRSRYILENPVASAFFEQLRTSTYQDKVMECIICDFKAKMGTFMQKAIKNKEVDAMPLEVYWSVAYAPLYSLLRFHHEGRSLGGKPFVLNEDIMWRTFDLVVKALTPSK</sequence>
<evidence type="ECO:0000256" key="2">
    <source>
        <dbReference type="PROSITE-ProRule" id="PRU00335"/>
    </source>
</evidence>
<dbReference type="PROSITE" id="PS50977">
    <property type="entry name" value="HTH_TETR_2"/>
    <property type="match status" value="1"/>
</dbReference>
<dbReference type="PANTHER" id="PTHR43479:SF11">
    <property type="entry name" value="ACREF_ENVCD OPERON REPRESSOR-RELATED"/>
    <property type="match status" value="1"/>
</dbReference>
<evidence type="ECO:0000259" key="3">
    <source>
        <dbReference type="PROSITE" id="PS50977"/>
    </source>
</evidence>
<feature type="domain" description="HTH tetR-type" evidence="3">
    <location>
        <begin position="6"/>
        <end position="66"/>
    </location>
</feature>
<dbReference type="InterPro" id="IPR009057">
    <property type="entry name" value="Homeodomain-like_sf"/>
</dbReference>
<evidence type="ECO:0000256" key="1">
    <source>
        <dbReference type="ARBA" id="ARBA00023125"/>
    </source>
</evidence>
<dbReference type="AlphaFoldDB" id="A0A2S7SUG8"/>
<evidence type="ECO:0000313" key="4">
    <source>
        <dbReference type="EMBL" id="PQJ10176.1"/>
    </source>
</evidence>
<name>A0A2S7SUG8_9BACT</name>
<dbReference type="SUPFAM" id="SSF46689">
    <property type="entry name" value="Homeodomain-like"/>
    <property type="match status" value="1"/>
</dbReference>
<keyword evidence="1 2" id="KW-0238">DNA-binding</keyword>
<dbReference type="Pfam" id="PF00440">
    <property type="entry name" value="TetR_N"/>
    <property type="match status" value="1"/>
</dbReference>
<dbReference type="Proteomes" id="UP000239872">
    <property type="component" value="Unassembled WGS sequence"/>
</dbReference>
<gene>
    <name evidence="4" type="ORF">CJD36_015900</name>
</gene>
<dbReference type="RefSeq" id="WP_105040185.1">
    <property type="nucleotide sequence ID" value="NZ_PPSL01000004.1"/>
</dbReference>
<reference evidence="4 5" key="1">
    <citation type="submission" date="2018-01" db="EMBL/GenBank/DDBJ databases">
        <title>A novel member of the phylum Bacteroidetes isolated from glacier ice.</title>
        <authorList>
            <person name="Liu Q."/>
            <person name="Xin Y.-H."/>
        </authorList>
    </citation>
    <scope>NUCLEOTIDE SEQUENCE [LARGE SCALE GENOMIC DNA]</scope>
    <source>
        <strain evidence="4 5">RB1R16</strain>
    </source>
</reference>
<dbReference type="InterPro" id="IPR050624">
    <property type="entry name" value="HTH-type_Tx_Regulator"/>
</dbReference>
<organism evidence="4 5">
    <name type="scientific">Flavipsychrobacter stenotrophus</name>
    <dbReference type="NCBI Taxonomy" id="2077091"/>
    <lineage>
        <taxon>Bacteria</taxon>
        <taxon>Pseudomonadati</taxon>
        <taxon>Bacteroidota</taxon>
        <taxon>Chitinophagia</taxon>
        <taxon>Chitinophagales</taxon>
        <taxon>Chitinophagaceae</taxon>
        <taxon>Flavipsychrobacter</taxon>
    </lineage>
</organism>
<dbReference type="GO" id="GO:0003677">
    <property type="term" value="F:DNA binding"/>
    <property type="evidence" value="ECO:0007669"/>
    <property type="project" value="UniProtKB-UniRule"/>
</dbReference>
<dbReference type="EMBL" id="PPSL01000004">
    <property type="protein sequence ID" value="PQJ10176.1"/>
    <property type="molecule type" value="Genomic_DNA"/>
</dbReference>
<dbReference type="Gene3D" id="1.10.357.10">
    <property type="entry name" value="Tetracycline Repressor, domain 2"/>
    <property type="match status" value="1"/>
</dbReference>
<evidence type="ECO:0000313" key="5">
    <source>
        <dbReference type="Proteomes" id="UP000239872"/>
    </source>
</evidence>
<dbReference type="InterPro" id="IPR001647">
    <property type="entry name" value="HTH_TetR"/>
</dbReference>